<gene>
    <name evidence="2" type="ORF">HHL20_02545</name>
</gene>
<comment type="caution">
    <text evidence="2">The sequence shown here is derived from an EMBL/GenBank/DDBJ whole genome shotgun (WGS) entry which is preliminary data.</text>
</comment>
<dbReference type="Pfam" id="PF13568">
    <property type="entry name" value="OMP_b-brl_2"/>
    <property type="match status" value="1"/>
</dbReference>
<name>A0A7Y0FHF9_9FLAO</name>
<evidence type="ECO:0000259" key="1">
    <source>
        <dbReference type="Pfam" id="PF13568"/>
    </source>
</evidence>
<evidence type="ECO:0000313" key="2">
    <source>
        <dbReference type="EMBL" id="NML56215.1"/>
    </source>
</evidence>
<accession>A0A7Y0FHF9</accession>
<proteinExistence type="predicted"/>
<dbReference type="Proteomes" id="UP000552615">
    <property type="component" value="Unassembled WGS sequence"/>
</dbReference>
<organism evidence="2 3">
    <name type="scientific">Chryseobacterium cheonjiense</name>
    <dbReference type="NCBI Taxonomy" id="2728845"/>
    <lineage>
        <taxon>Bacteria</taxon>
        <taxon>Pseudomonadati</taxon>
        <taxon>Bacteroidota</taxon>
        <taxon>Flavobacteriia</taxon>
        <taxon>Flavobacteriales</taxon>
        <taxon>Weeksellaceae</taxon>
        <taxon>Chryseobacterium group</taxon>
        <taxon>Chryseobacterium</taxon>
    </lineage>
</organism>
<feature type="domain" description="Outer membrane protein beta-barrel" evidence="1">
    <location>
        <begin position="213"/>
        <end position="377"/>
    </location>
</feature>
<evidence type="ECO:0000313" key="3">
    <source>
        <dbReference type="Proteomes" id="UP000552615"/>
    </source>
</evidence>
<dbReference type="RefSeq" id="WP_169229622.1">
    <property type="nucleotide sequence ID" value="NZ_JABBGF010000001.1"/>
</dbReference>
<sequence>MKKVILSTFLAAAGFFNAQIKFEKGYFINNSGKKTEVLIKNIGWKNNPTEFTYKDLGSEDVKKEKISNVQEFGIENTERYIRKTVMLDSSPNQLDNLSNDRKPEFSEKTVFLKYILDGKADLLYYENENTNKFFFSIDDSEPKQLVYKPYFVNNGQVAYNDDYKNQIAEILDCGVDNKKIEAAKYQIKDLSNLFSNYNLCKAGNNIENKYSAAQKEGETFHLNIRPGINFSSLEATGSSSFSSRTTKFDGKSSFRIGLEAEFTLPFNKNKWSLFAEPTYQYYKAENESSIYPEQQYSDLKYSNSIDYKSIEIPIGIRYYIFLNDKSKIFFNAAFVLDLPLSSTLNVYSTDNKITSGSNLAVGAGYKYNDKFLIEIRVATQRDLVKESSYLSTKYQTASLILGYTLF</sequence>
<dbReference type="EMBL" id="JABBGF010000001">
    <property type="protein sequence ID" value="NML56215.1"/>
    <property type="molecule type" value="Genomic_DNA"/>
</dbReference>
<dbReference type="AlphaFoldDB" id="A0A7Y0FHF9"/>
<reference evidence="2 3" key="1">
    <citation type="submission" date="2020-04" db="EMBL/GenBank/DDBJ databases">
        <title>Chryseobacterium sp. RJ-7-14 sp. nov., isolated from Jeju soil.</title>
        <authorList>
            <person name="Dahal R.H."/>
            <person name="Chaudhary D.K."/>
        </authorList>
    </citation>
    <scope>NUCLEOTIDE SEQUENCE [LARGE SCALE GENOMIC DNA]</scope>
    <source>
        <strain evidence="2 3">RJ-7-14</strain>
    </source>
</reference>
<keyword evidence="3" id="KW-1185">Reference proteome</keyword>
<protein>
    <submittedName>
        <fullName evidence="2">PorT family protein</fullName>
    </submittedName>
</protein>
<dbReference type="InterPro" id="IPR025665">
    <property type="entry name" value="Beta-barrel_OMP_2"/>
</dbReference>